<dbReference type="GO" id="GO:0015074">
    <property type="term" value="P:DNA integration"/>
    <property type="evidence" value="ECO:0007669"/>
    <property type="project" value="TreeGrafter"/>
</dbReference>
<dbReference type="GO" id="GO:0000014">
    <property type="term" value="F:single-stranded DNA endodeoxyribonuclease activity"/>
    <property type="evidence" value="ECO:0007669"/>
    <property type="project" value="TreeGrafter"/>
</dbReference>
<dbReference type="GO" id="GO:0003697">
    <property type="term" value="F:single-stranded DNA binding"/>
    <property type="evidence" value="ECO:0007669"/>
    <property type="project" value="TreeGrafter"/>
</dbReference>
<dbReference type="InterPro" id="IPR052709">
    <property type="entry name" value="Transposase-MT_Hybrid"/>
</dbReference>
<dbReference type="GO" id="GO:0046975">
    <property type="term" value="F:histone H3K36 methyltransferase activity"/>
    <property type="evidence" value="ECO:0007669"/>
    <property type="project" value="TreeGrafter"/>
</dbReference>
<dbReference type="GO" id="GO:0003690">
    <property type="term" value="F:double-stranded DNA binding"/>
    <property type="evidence" value="ECO:0007669"/>
    <property type="project" value="TreeGrafter"/>
</dbReference>
<dbReference type="Proteomes" id="UP000887159">
    <property type="component" value="Unassembled WGS sequence"/>
</dbReference>
<dbReference type="GO" id="GO:0035861">
    <property type="term" value="C:site of double-strand break"/>
    <property type="evidence" value="ECO:0007669"/>
    <property type="project" value="TreeGrafter"/>
</dbReference>
<dbReference type="GO" id="GO:0044547">
    <property type="term" value="F:DNA topoisomerase binding"/>
    <property type="evidence" value="ECO:0007669"/>
    <property type="project" value="TreeGrafter"/>
</dbReference>
<proteinExistence type="predicted"/>
<dbReference type="Pfam" id="PF01359">
    <property type="entry name" value="Transposase_1"/>
    <property type="match status" value="1"/>
</dbReference>
<dbReference type="PANTHER" id="PTHR46060:SF2">
    <property type="entry name" value="HISTONE-LYSINE N-METHYLTRANSFERASE SETMAR"/>
    <property type="match status" value="1"/>
</dbReference>
<evidence type="ECO:0000313" key="1">
    <source>
        <dbReference type="EMBL" id="GFY17905.1"/>
    </source>
</evidence>
<sequence>MTAEPDLHPKKVILCIWQGIRGIIHFEVFKPGETVNADLHSEQLDRLNQSSIEKYLAIINRKGVILQHNARPHYERKTLEKINGLGWEVLPHPPYSPDIVPTDFHLFVQCNIS</sequence>
<dbReference type="GO" id="GO:0000729">
    <property type="term" value="P:DNA double-strand break processing"/>
    <property type="evidence" value="ECO:0007669"/>
    <property type="project" value="TreeGrafter"/>
</dbReference>
<protein>
    <submittedName>
        <fullName evidence="1">Histone-lysine N-methyltransferase SETMAR</fullName>
    </submittedName>
</protein>
<dbReference type="GO" id="GO:0044774">
    <property type="term" value="P:mitotic DNA integrity checkpoint signaling"/>
    <property type="evidence" value="ECO:0007669"/>
    <property type="project" value="TreeGrafter"/>
</dbReference>
<comment type="caution">
    <text evidence="1">The sequence shown here is derived from an EMBL/GenBank/DDBJ whole genome shotgun (WGS) entry which is preliminary data.</text>
</comment>
<dbReference type="Gene3D" id="3.30.420.10">
    <property type="entry name" value="Ribonuclease H-like superfamily/Ribonuclease H"/>
    <property type="match status" value="1"/>
</dbReference>
<dbReference type="InterPro" id="IPR001888">
    <property type="entry name" value="Transposase_1"/>
</dbReference>
<dbReference type="GO" id="GO:0006303">
    <property type="term" value="P:double-strand break repair via nonhomologous end joining"/>
    <property type="evidence" value="ECO:0007669"/>
    <property type="project" value="TreeGrafter"/>
</dbReference>
<name>A0A8X6SUC1_TRICX</name>
<dbReference type="GO" id="GO:0042800">
    <property type="term" value="F:histone H3K4 methyltransferase activity"/>
    <property type="evidence" value="ECO:0007669"/>
    <property type="project" value="TreeGrafter"/>
</dbReference>
<dbReference type="GO" id="GO:0000793">
    <property type="term" value="C:condensed chromosome"/>
    <property type="evidence" value="ECO:0007669"/>
    <property type="project" value="TreeGrafter"/>
</dbReference>
<keyword evidence="2" id="KW-1185">Reference proteome</keyword>
<organism evidence="1 2">
    <name type="scientific">Trichonephila clavipes</name>
    <name type="common">Golden silk orbweaver</name>
    <name type="synonym">Nephila clavipes</name>
    <dbReference type="NCBI Taxonomy" id="2585209"/>
    <lineage>
        <taxon>Eukaryota</taxon>
        <taxon>Metazoa</taxon>
        <taxon>Ecdysozoa</taxon>
        <taxon>Arthropoda</taxon>
        <taxon>Chelicerata</taxon>
        <taxon>Arachnida</taxon>
        <taxon>Araneae</taxon>
        <taxon>Araneomorphae</taxon>
        <taxon>Entelegynae</taxon>
        <taxon>Araneoidea</taxon>
        <taxon>Nephilidae</taxon>
        <taxon>Trichonephila</taxon>
    </lineage>
</organism>
<dbReference type="GO" id="GO:0005634">
    <property type="term" value="C:nucleus"/>
    <property type="evidence" value="ECO:0007669"/>
    <property type="project" value="TreeGrafter"/>
</dbReference>
<dbReference type="EMBL" id="BMAU01021347">
    <property type="protein sequence ID" value="GFY17905.1"/>
    <property type="molecule type" value="Genomic_DNA"/>
</dbReference>
<gene>
    <name evidence="1" type="primary">SETMAR</name>
    <name evidence="1" type="ORF">TNCV_3383981</name>
</gene>
<reference evidence="1" key="1">
    <citation type="submission" date="2020-08" db="EMBL/GenBank/DDBJ databases">
        <title>Multicomponent nature underlies the extraordinary mechanical properties of spider dragline silk.</title>
        <authorList>
            <person name="Kono N."/>
            <person name="Nakamura H."/>
            <person name="Mori M."/>
            <person name="Yoshida Y."/>
            <person name="Ohtoshi R."/>
            <person name="Malay A.D."/>
            <person name="Moran D.A.P."/>
            <person name="Tomita M."/>
            <person name="Numata K."/>
            <person name="Arakawa K."/>
        </authorList>
    </citation>
    <scope>NUCLEOTIDE SEQUENCE</scope>
</reference>
<evidence type="ECO:0000313" key="2">
    <source>
        <dbReference type="Proteomes" id="UP000887159"/>
    </source>
</evidence>
<accession>A0A8X6SUC1</accession>
<dbReference type="GO" id="GO:0031297">
    <property type="term" value="P:replication fork processing"/>
    <property type="evidence" value="ECO:0007669"/>
    <property type="project" value="TreeGrafter"/>
</dbReference>
<dbReference type="InterPro" id="IPR036397">
    <property type="entry name" value="RNaseH_sf"/>
</dbReference>
<dbReference type="AlphaFoldDB" id="A0A8X6SUC1"/>
<dbReference type="PANTHER" id="PTHR46060">
    <property type="entry name" value="MARINER MOS1 TRANSPOSASE-LIKE PROTEIN"/>
    <property type="match status" value="1"/>
</dbReference>